<feature type="DNA-binding region" description="HMG box" evidence="3">
    <location>
        <begin position="134"/>
        <end position="230"/>
    </location>
</feature>
<dbReference type="InterPro" id="IPR009071">
    <property type="entry name" value="HMG_box_dom"/>
</dbReference>
<reference evidence="6 7" key="1">
    <citation type="journal article" date="2024" name="J Genomics">
        <title>Draft genome sequencing and assembly of Favolaschia claudopus CIRM-BRFM 2984 isolated from oak limbs.</title>
        <authorList>
            <person name="Navarro D."/>
            <person name="Drula E."/>
            <person name="Chaduli D."/>
            <person name="Cazenave R."/>
            <person name="Ahrendt S."/>
            <person name="Wang J."/>
            <person name="Lipzen A."/>
            <person name="Daum C."/>
            <person name="Barry K."/>
            <person name="Grigoriev I.V."/>
            <person name="Favel A."/>
            <person name="Rosso M.N."/>
            <person name="Martin F."/>
        </authorList>
    </citation>
    <scope>NUCLEOTIDE SEQUENCE [LARGE SCALE GENOMIC DNA]</scope>
    <source>
        <strain evidence="6 7">CIRM-BRFM 2984</strain>
    </source>
</reference>
<dbReference type="GO" id="GO:0030154">
    <property type="term" value="P:cell differentiation"/>
    <property type="evidence" value="ECO:0007669"/>
    <property type="project" value="TreeGrafter"/>
</dbReference>
<dbReference type="Proteomes" id="UP001362999">
    <property type="component" value="Unassembled WGS sequence"/>
</dbReference>
<dbReference type="GO" id="GO:0005634">
    <property type="term" value="C:nucleus"/>
    <property type="evidence" value="ECO:0007669"/>
    <property type="project" value="UniProtKB-UniRule"/>
</dbReference>
<evidence type="ECO:0000313" key="6">
    <source>
        <dbReference type="EMBL" id="KAK7042151.1"/>
    </source>
</evidence>
<feature type="compositionally biased region" description="Basic and acidic residues" evidence="4">
    <location>
        <begin position="121"/>
        <end position="134"/>
    </location>
</feature>
<feature type="compositionally biased region" description="Basic and acidic residues" evidence="4">
    <location>
        <begin position="216"/>
        <end position="225"/>
    </location>
</feature>
<keyword evidence="1 3" id="KW-0238">DNA-binding</keyword>
<keyword evidence="3" id="KW-0539">Nucleus</keyword>
<feature type="compositionally biased region" description="Low complexity" evidence="4">
    <location>
        <begin position="404"/>
        <end position="429"/>
    </location>
</feature>
<feature type="region of interest" description="Disordered" evidence="4">
    <location>
        <begin position="155"/>
        <end position="192"/>
    </location>
</feature>
<dbReference type="PROSITE" id="PS50118">
    <property type="entry name" value="HMG_BOX_2"/>
    <property type="match status" value="1"/>
</dbReference>
<feature type="compositionally biased region" description="Low complexity" evidence="4">
    <location>
        <begin position="243"/>
        <end position="252"/>
    </location>
</feature>
<dbReference type="PANTHER" id="PTHR10270:SF161">
    <property type="entry name" value="SEX-DETERMINING REGION Y PROTEIN"/>
    <property type="match status" value="1"/>
</dbReference>
<evidence type="ECO:0000256" key="1">
    <source>
        <dbReference type="ARBA" id="ARBA00023125"/>
    </source>
</evidence>
<evidence type="ECO:0000256" key="3">
    <source>
        <dbReference type="PROSITE-ProRule" id="PRU00267"/>
    </source>
</evidence>
<protein>
    <submittedName>
        <fullName evidence="6">Repressor ROX1</fullName>
    </submittedName>
</protein>
<dbReference type="Pfam" id="PF00505">
    <property type="entry name" value="HMG_box"/>
    <property type="match status" value="1"/>
</dbReference>
<dbReference type="InterPro" id="IPR050140">
    <property type="entry name" value="SRY-related_HMG-box_TF-like"/>
</dbReference>
<keyword evidence="7" id="KW-1185">Reference proteome</keyword>
<dbReference type="PANTHER" id="PTHR10270">
    <property type="entry name" value="SOX TRANSCRIPTION FACTOR"/>
    <property type="match status" value="1"/>
</dbReference>
<accession>A0AAW0CPT9</accession>
<feature type="compositionally biased region" description="Low complexity" evidence="4">
    <location>
        <begin position="46"/>
        <end position="59"/>
    </location>
</feature>
<dbReference type="InterPro" id="IPR036910">
    <property type="entry name" value="HMG_box_dom_sf"/>
</dbReference>
<keyword evidence="2" id="KW-0804">Transcription</keyword>
<feature type="region of interest" description="Disordered" evidence="4">
    <location>
        <begin position="216"/>
        <end position="265"/>
    </location>
</feature>
<feature type="region of interest" description="Disordered" evidence="4">
    <location>
        <begin position="402"/>
        <end position="429"/>
    </location>
</feature>
<name>A0AAW0CPT9_9AGAR</name>
<organism evidence="6 7">
    <name type="scientific">Favolaschia claudopus</name>
    <dbReference type="NCBI Taxonomy" id="2862362"/>
    <lineage>
        <taxon>Eukaryota</taxon>
        <taxon>Fungi</taxon>
        <taxon>Dikarya</taxon>
        <taxon>Basidiomycota</taxon>
        <taxon>Agaricomycotina</taxon>
        <taxon>Agaricomycetes</taxon>
        <taxon>Agaricomycetidae</taxon>
        <taxon>Agaricales</taxon>
        <taxon>Marasmiineae</taxon>
        <taxon>Mycenaceae</taxon>
        <taxon>Favolaschia</taxon>
    </lineage>
</organism>
<dbReference type="EMBL" id="JAWWNJ010000013">
    <property type="protein sequence ID" value="KAK7042151.1"/>
    <property type="molecule type" value="Genomic_DNA"/>
</dbReference>
<evidence type="ECO:0000313" key="7">
    <source>
        <dbReference type="Proteomes" id="UP001362999"/>
    </source>
</evidence>
<dbReference type="Gene3D" id="1.10.30.10">
    <property type="entry name" value="High mobility group box domain"/>
    <property type="match status" value="1"/>
</dbReference>
<feature type="compositionally biased region" description="Polar residues" evidence="4">
    <location>
        <begin position="94"/>
        <end position="109"/>
    </location>
</feature>
<feature type="region of interest" description="Disordered" evidence="4">
    <location>
        <begin position="44"/>
        <end position="134"/>
    </location>
</feature>
<evidence type="ECO:0000259" key="5">
    <source>
        <dbReference type="PROSITE" id="PS50118"/>
    </source>
</evidence>
<evidence type="ECO:0000256" key="4">
    <source>
        <dbReference type="SAM" id="MobiDB-lite"/>
    </source>
</evidence>
<dbReference type="AlphaFoldDB" id="A0AAW0CPT9"/>
<gene>
    <name evidence="6" type="ORF">R3P38DRAFT_306561</name>
</gene>
<evidence type="ECO:0000256" key="2">
    <source>
        <dbReference type="ARBA" id="ARBA00023163"/>
    </source>
</evidence>
<sequence>MPPLRTHDTHPPATSLKVEISPLSPALTIISPTPRAFTFPVTHNLSDSPYSSPSNSPFEPDLRELALSAASSPSSSISSNNSDECRTPPPLSAFTRTLSPISAPTSPVSPSRRKSTSNGASDERRPKKGDDDYIKRPENAFILFRRKCCEDRALSSSAPSSTFDGPISVDSPSLATNATAPGKVKKQRQADLSKTISQQWKALPAEERAHWEALAKEKKKEHEALHPGYVYRPQRTSNKNRVHASASSSSHAQQRRKQSAPPKQIEFIVPAPRIPHGRSSSVPTPPPHQAIQVPNVYVPAGPSSYSQDGSADESTNLFTRFGVGTGNGTWGVGLGEGEGGGFDYMPTYGAFDFEANLQSSDFLRAMFPQLTPAGTENNGLLPAASISSSPYSTPSASFHPSAFTTSIPPSASGSASSSQPIPSTSASNSYPTPASLLTLSLSPNSAGYPLDPTTGTSAFPSPWANASPWSTSAGPQLTAGDFDISQIRAPEVGWGDLLGCATHPQQISAAPPSFQENEYVSYDGVEGATSSYDDSANFGVTREGGDLDLHFGEMDMGAGEMGFDDMLAGRGF</sequence>
<dbReference type="SMART" id="SM00398">
    <property type="entry name" value="HMG"/>
    <property type="match status" value="1"/>
</dbReference>
<feature type="compositionally biased region" description="Low complexity" evidence="4">
    <location>
        <begin position="68"/>
        <end position="82"/>
    </location>
</feature>
<feature type="compositionally biased region" description="Polar residues" evidence="4">
    <location>
        <begin position="170"/>
        <end position="179"/>
    </location>
</feature>
<proteinExistence type="predicted"/>
<dbReference type="CDD" id="cd01389">
    <property type="entry name" value="HMG-box_ROX1-like"/>
    <property type="match status" value="1"/>
</dbReference>
<comment type="caution">
    <text evidence="6">The sequence shown here is derived from an EMBL/GenBank/DDBJ whole genome shotgun (WGS) entry which is preliminary data.</text>
</comment>
<dbReference type="SUPFAM" id="SSF47095">
    <property type="entry name" value="HMG-box"/>
    <property type="match status" value="1"/>
</dbReference>
<feature type="domain" description="HMG box" evidence="5">
    <location>
        <begin position="134"/>
        <end position="230"/>
    </location>
</feature>
<dbReference type="GO" id="GO:0001228">
    <property type="term" value="F:DNA-binding transcription activator activity, RNA polymerase II-specific"/>
    <property type="evidence" value="ECO:0007669"/>
    <property type="project" value="TreeGrafter"/>
</dbReference>
<dbReference type="GO" id="GO:0000978">
    <property type="term" value="F:RNA polymerase II cis-regulatory region sequence-specific DNA binding"/>
    <property type="evidence" value="ECO:0007669"/>
    <property type="project" value="TreeGrafter"/>
</dbReference>